<sequence>MEANGFVVQFQWPHKLIIGPPRSNHLTTLANIRRHIASLHLDKDTHYPCITKGLSRLEATTLLRLRTRSARTPAWLYKIPVTKPPLCSTCAVHCDQDHLLLHGLARTSSEQVERKFALQNPGILGSIPTPARYDLDEHRTCVRSCITTAWCTLKTPGQRARELGHSADVQSGIPAAGAASIAI</sequence>
<accession>A0AC60P7F8</accession>
<keyword evidence="2" id="KW-1185">Reference proteome</keyword>
<dbReference type="EMBL" id="JABSTQ010011076">
    <property type="protein sequence ID" value="KAG0415375.1"/>
    <property type="molecule type" value="Genomic_DNA"/>
</dbReference>
<dbReference type="Proteomes" id="UP000805193">
    <property type="component" value="Unassembled WGS sequence"/>
</dbReference>
<gene>
    <name evidence="1" type="ORF">HPB47_007453</name>
</gene>
<name>A0AC60P7F8_IXOPE</name>
<protein>
    <submittedName>
        <fullName evidence="1">Uncharacterized protein</fullName>
    </submittedName>
</protein>
<evidence type="ECO:0000313" key="1">
    <source>
        <dbReference type="EMBL" id="KAG0415375.1"/>
    </source>
</evidence>
<organism evidence="1 2">
    <name type="scientific">Ixodes persulcatus</name>
    <name type="common">Taiga tick</name>
    <dbReference type="NCBI Taxonomy" id="34615"/>
    <lineage>
        <taxon>Eukaryota</taxon>
        <taxon>Metazoa</taxon>
        <taxon>Ecdysozoa</taxon>
        <taxon>Arthropoda</taxon>
        <taxon>Chelicerata</taxon>
        <taxon>Arachnida</taxon>
        <taxon>Acari</taxon>
        <taxon>Parasitiformes</taxon>
        <taxon>Ixodida</taxon>
        <taxon>Ixodoidea</taxon>
        <taxon>Ixodidae</taxon>
        <taxon>Ixodinae</taxon>
        <taxon>Ixodes</taxon>
    </lineage>
</organism>
<evidence type="ECO:0000313" key="2">
    <source>
        <dbReference type="Proteomes" id="UP000805193"/>
    </source>
</evidence>
<proteinExistence type="predicted"/>
<reference evidence="1 2" key="1">
    <citation type="journal article" date="2020" name="Cell">
        <title>Large-Scale Comparative Analyses of Tick Genomes Elucidate Their Genetic Diversity and Vector Capacities.</title>
        <authorList>
            <consortium name="Tick Genome and Microbiome Consortium (TIGMIC)"/>
            <person name="Jia N."/>
            <person name="Wang J."/>
            <person name="Shi W."/>
            <person name="Du L."/>
            <person name="Sun Y."/>
            <person name="Zhan W."/>
            <person name="Jiang J.F."/>
            <person name="Wang Q."/>
            <person name="Zhang B."/>
            <person name="Ji P."/>
            <person name="Bell-Sakyi L."/>
            <person name="Cui X.M."/>
            <person name="Yuan T.T."/>
            <person name="Jiang B.G."/>
            <person name="Yang W.F."/>
            <person name="Lam T.T."/>
            <person name="Chang Q.C."/>
            <person name="Ding S.J."/>
            <person name="Wang X.J."/>
            <person name="Zhu J.G."/>
            <person name="Ruan X.D."/>
            <person name="Zhao L."/>
            <person name="Wei J.T."/>
            <person name="Ye R.Z."/>
            <person name="Que T.C."/>
            <person name="Du C.H."/>
            <person name="Zhou Y.H."/>
            <person name="Cheng J.X."/>
            <person name="Dai P.F."/>
            <person name="Guo W.B."/>
            <person name="Han X.H."/>
            <person name="Huang E.J."/>
            <person name="Li L.F."/>
            <person name="Wei W."/>
            <person name="Gao Y.C."/>
            <person name="Liu J.Z."/>
            <person name="Shao H.Z."/>
            <person name="Wang X."/>
            <person name="Wang C.C."/>
            <person name="Yang T.C."/>
            <person name="Huo Q.B."/>
            <person name="Li W."/>
            <person name="Chen H.Y."/>
            <person name="Chen S.E."/>
            <person name="Zhou L.G."/>
            <person name="Ni X.B."/>
            <person name="Tian J.H."/>
            <person name="Sheng Y."/>
            <person name="Liu T."/>
            <person name="Pan Y.S."/>
            <person name="Xia L.Y."/>
            <person name="Li J."/>
            <person name="Zhao F."/>
            <person name="Cao W.C."/>
        </authorList>
    </citation>
    <scope>NUCLEOTIDE SEQUENCE [LARGE SCALE GENOMIC DNA]</scope>
    <source>
        <strain evidence="1">Iper-2018</strain>
    </source>
</reference>
<comment type="caution">
    <text evidence="1">The sequence shown here is derived from an EMBL/GenBank/DDBJ whole genome shotgun (WGS) entry which is preliminary data.</text>
</comment>